<dbReference type="Gene3D" id="1.10.4190.10">
    <property type="entry name" value="Urease accessory protein UreF"/>
    <property type="match status" value="1"/>
</dbReference>
<dbReference type="GO" id="GO:0016151">
    <property type="term" value="F:nickel cation binding"/>
    <property type="evidence" value="ECO:0007669"/>
    <property type="project" value="InterPro"/>
</dbReference>
<keyword evidence="4" id="KW-1185">Reference proteome</keyword>
<dbReference type="Proteomes" id="UP000320806">
    <property type="component" value="Unassembled WGS sequence"/>
</dbReference>
<gene>
    <name evidence="3" type="ORF">FB459_0927</name>
</gene>
<accession>A0A542EDW2</accession>
<name>A0A542EDW2_9MICO</name>
<dbReference type="AlphaFoldDB" id="A0A542EDW2"/>
<dbReference type="PANTHER" id="PTHR33620">
    <property type="entry name" value="UREASE ACCESSORY PROTEIN F"/>
    <property type="match status" value="1"/>
</dbReference>
<keyword evidence="2" id="KW-0143">Chaperone</keyword>
<protein>
    <submittedName>
        <fullName evidence="3">Urease accessory protein</fullName>
    </submittedName>
</protein>
<evidence type="ECO:0000256" key="2">
    <source>
        <dbReference type="ARBA" id="ARBA00023186"/>
    </source>
</evidence>
<evidence type="ECO:0000313" key="3">
    <source>
        <dbReference type="EMBL" id="TQJ13505.1"/>
    </source>
</evidence>
<dbReference type="RefSeq" id="WP_141927596.1">
    <property type="nucleotide sequence ID" value="NZ_BAABCI010000030.1"/>
</dbReference>
<dbReference type="EMBL" id="VFMO01000001">
    <property type="protein sequence ID" value="TQJ13505.1"/>
    <property type="molecule type" value="Genomic_DNA"/>
</dbReference>
<comment type="caution">
    <text evidence="3">The sequence shown here is derived from an EMBL/GenBank/DDBJ whole genome shotgun (WGS) entry which is preliminary data.</text>
</comment>
<dbReference type="PANTHER" id="PTHR33620:SF1">
    <property type="entry name" value="UREASE ACCESSORY PROTEIN F"/>
    <property type="match status" value="1"/>
</dbReference>
<reference evidence="3 4" key="1">
    <citation type="submission" date="2019-06" db="EMBL/GenBank/DDBJ databases">
        <title>Sequencing the genomes of 1000 actinobacteria strains.</title>
        <authorList>
            <person name="Klenk H.-P."/>
        </authorList>
    </citation>
    <scope>NUCLEOTIDE SEQUENCE [LARGE SCALE GENOMIC DNA]</scope>
    <source>
        <strain evidence="3 4">DSM 19828</strain>
    </source>
</reference>
<keyword evidence="1" id="KW-0996">Nickel insertion</keyword>
<evidence type="ECO:0000313" key="4">
    <source>
        <dbReference type="Proteomes" id="UP000320806"/>
    </source>
</evidence>
<dbReference type="InterPro" id="IPR002639">
    <property type="entry name" value="UreF"/>
</dbReference>
<organism evidence="3 4">
    <name type="scientific">Yimella lutea</name>
    <dbReference type="NCBI Taxonomy" id="587872"/>
    <lineage>
        <taxon>Bacteria</taxon>
        <taxon>Bacillati</taxon>
        <taxon>Actinomycetota</taxon>
        <taxon>Actinomycetes</taxon>
        <taxon>Micrococcales</taxon>
        <taxon>Dermacoccaceae</taxon>
        <taxon>Yimella</taxon>
    </lineage>
</organism>
<evidence type="ECO:0000256" key="1">
    <source>
        <dbReference type="ARBA" id="ARBA00022988"/>
    </source>
</evidence>
<dbReference type="Pfam" id="PF01730">
    <property type="entry name" value="UreF"/>
    <property type="match status" value="1"/>
</dbReference>
<proteinExistence type="predicted"/>
<sequence>MSSHALLLADARLPTGGHTQSGALEPALLAGMPEAEIEHFLVARLRTSIRVDAATAVVTRADPERVEDVISAWNARTPSHVVREASCQAARGYLRLGVRGGLDARWNRRTDVPRPVAVGLLAAHWSLDAEETARVVCHDEVQAVASAALKLAPLDPIDTVGWSLGVADEIDEVVDAVRELTSPDHLPAATAPLLELWQHAHPTHTRRLFRA</sequence>
<dbReference type="OrthoDB" id="3382047at2"/>
<dbReference type="InterPro" id="IPR038277">
    <property type="entry name" value="UreF_sf"/>
</dbReference>